<evidence type="ECO:0000256" key="5">
    <source>
        <dbReference type="ARBA" id="ARBA00023159"/>
    </source>
</evidence>
<dbReference type="KEGG" id="dti:Desti_5500"/>
<dbReference type="InterPro" id="IPR029016">
    <property type="entry name" value="GAF-like_dom_sf"/>
</dbReference>
<dbReference type="PROSITE" id="PS00675">
    <property type="entry name" value="SIGMA54_INTERACT_1"/>
    <property type="match status" value="1"/>
</dbReference>
<dbReference type="InterPro" id="IPR002078">
    <property type="entry name" value="Sigma_54_int"/>
</dbReference>
<dbReference type="InterPro" id="IPR003593">
    <property type="entry name" value="AAA+_ATPase"/>
</dbReference>
<accession>I4CEU1</accession>
<dbReference type="InterPro" id="IPR002197">
    <property type="entry name" value="HTH_Fis"/>
</dbReference>
<dbReference type="SUPFAM" id="SSF46689">
    <property type="entry name" value="Homeodomain-like"/>
    <property type="match status" value="1"/>
</dbReference>
<dbReference type="InterPro" id="IPR011990">
    <property type="entry name" value="TPR-like_helical_dom_sf"/>
</dbReference>
<keyword evidence="1" id="KW-0547">Nucleotide-binding</keyword>
<dbReference type="InterPro" id="IPR025944">
    <property type="entry name" value="Sigma_54_int_dom_CS"/>
</dbReference>
<dbReference type="Pfam" id="PF25601">
    <property type="entry name" value="AAA_lid_14"/>
    <property type="match status" value="1"/>
</dbReference>
<dbReference type="PANTHER" id="PTHR32071:SF117">
    <property type="entry name" value="PTS-DEPENDENT DIHYDROXYACETONE KINASE OPERON REGULATORY PROTEIN-RELATED"/>
    <property type="match status" value="1"/>
</dbReference>
<dbReference type="HOGENOM" id="CLU_010805_0_0_7"/>
<gene>
    <name evidence="9" type="ordered locus">Desti_5500</name>
</gene>
<dbReference type="Pfam" id="PF00158">
    <property type="entry name" value="Sigma54_activat"/>
    <property type="match status" value="1"/>
</dbReference>
<dbReference type="CDD" id="cd00009">
    <property type="entry name" value="AAA"/>
    <property type="match status" value="1"/>
</dbReference>
<keyword evidence="10" id="KW-1185">Reference proteome</keyword>
<dbReference type="InterPro" id="IPR003018">
    <property type="entry name" value="GAF"/>
</dbReference>
<dbReference type="SUPFAM" id="SSF48452">
    <property type="entry name" value="TPR-like"/>
    <property type="match status" value="1"/>
</dbReference>
<dbReference type="Gene3D" id="1.10.8.60">
    <property type="match status" value="1"/>
</dbReference>
<dbReference type="InterPro" id="IPR058031">
    <property type="entry name" value="AAA_lid_NorR"/>
</dbReference>
<evidence type="ECO:0000256" key="2">
    <source>
        <dbReference type="ARBA" id="ARBA00022840"/>
    </source>
</evidence>
<evidence type="ECO:0000256" key="7">
    <source>
        <dbReference type="SAM" id="Coils"/>
    </source>
</evidence>
<evidence type="ECO:0000256" key="3">
    <source>
        <dbReference type="ARBA" id="ARBA00023015"/>
    </source>
</evidence>
<feature type="coiled-coil region" evidence="7">
    <location>
        <begin position="702"/>
        <end position="729"/>
    </location>
</feature>
<dbReference type="Gene3D" id="1.25.40.10">
    <property type="entry name" value="Tetratricopeptide repeat domain"/>
    <property type="match status" value="1"/>
</dbReference>
<dbReference type="eggNOG" id="COG3829">
    <property type="taxonomic scope" value="Bacteria"/>
</dbReference>
<dbReference type="PROSITE" id="PS50045">
    <property type="entry name" value="SIGMA54_INTERACT_4"/>
    <property type="match status" value="1"/>
</dbReference>
<evidence type="ECO:0000313" key="10">
    <source>
        <dbReference type="Proteomes" id="UP000006055"/>
    </source>
</evidence>
<keyword evidence="6" id="KW-0804">Transcription</keyword>
<dbReference type="eggNOG" id="COG2203">
    <property type="taxonomic scope" value="Bacteria"/>
</dbReference>
<evidence type="ECO:0000256" key="1">
    <source>
        <dbReference type="ARBA" id="ARBA00022741"/>
    </source>
</evidence>
<dbReference type="eggNOG" id="COG0457">
    <property type="taxonomic scope" value="Bacteria"/>
</dbReference>
<dbReference type="InterPro" id="IPR009057">
    <property type="entry name" value="Homeodomain-like_sf"/>
</dbReference>
<dbReference type="SUPFAM" id="SSF52540">
    <property type="entry name" value="P-loop containing nucleoside triphosphate hydrolases"/>
    <property type="match status" value="1"/>
</dbReference>
<dbReference type="GO" id="GO:0006355">
    <property type="term" value="P:regulation of DNA-templated transcription"/>
    <property type="evidence" value="ECO:0007669"/>
    <property type="project" value="InterPro"/>
</dbReference>
<dbReference type="EMBL" id="CP003360">
    <property type="protein sequence ID" value="AFM28082.1"/>
    <property type="molecule type" value="Genomic_DNA"/>
</dbReference>
<dbReference type="AlphaFoldDB" id="I4CEU1"/>
<dbReference type="RefSeq" id="WP_014813180.1">
    <property type="nucleotide sequence ID" value="NC_018025.1"/>
</dbReference>
<proteinExistence type="predicted"/>
<evidence type="ECO:0000256" key="6">
    <source>
        <dbReference type="ARBA" id="ARBA00023163"/>
    </source>
</evidence>
<dbReference type="SMART" id="SM00382">
    <property type="entry name" value="AAA"/>
    <property type="match status" value="1"/>
</dbReference>
<evidence type="ECO:0000256" key="4">
    <source>
        <dbReference type="ARBA" id="ARBA00023125"/>
    </source>
</evidence>
<keyword evidence="5" id="KW-0010">Activator</keyword>
<organism evidence="9 10">
    <name type="scientific">Desulfomonile tiedjei (strain ATCC 49306 / DSM 6799 / DCB-1)</name>
    <dbReference type="NCBI Taxonomy" id="706587"/>
    <lineage>
        <taxon>Bacteria</taxon>
        <taxon>Pseudomonadati</taxon>
        <taxon>Thermodesulfobacteriota</taxon>
        <taxon>Desulfomonilia</taxon>
        <taxon>Desulfomonilales</taxon>
        <taxon>Desulfomonilaceae</taxon>
        <taxon>Desulfomonile</taxon>
    </lineage>
</organism>
<keyword evidence="2" id="KW-0067">ATP-binding</keyword>
<feature type="domain" description="Sigma-54 factor interaction" evidence="8">
    <location>
        <begin position="732"/>
        <end position="961"/>
    </location>
</feature>
<keyword evidence="3" id="KW-0805">Transcription regulation</keyword>
<dbReference type="GO" id="GO:0043565">
    <property type="term" value="F:sequence-specific DNA binding"/>
    <property type="evidence" value="ECO:0007669"/>
    <property type="project" value="InterPro"/>
</dbReference>
<name>I4CEU1_DESTA</name>
<sequence>MQHPFGHPDEWTEERRQVIILASLMPPPISLDLLTTVTGFSPIKVLKILEELTNQGILRLYEPAGLGHYCFSDPTMPDTTLRGLDKTTVRDLAQLLIQHVSGLNLSPDVISLFIANVYFVSELENKALEHILCAANYCFQHGANEAAAVYYRMALDTCEQSDQSTKIEEFLIDSAVGLISAQGHCMPLSEQRDTLLKAQVCARKLSDRIRLCKIDLLLGEIAKSAGNYSAAGDLFEEAWNFATLLNDDEMRKKAALVTADFLFWQGKVAEAVARYEDAIGDLEQFPSDEATLRACTTLGWCYAICGQPARGLGLIEAVRQKATSLGFRQAEMDAGVRKTLTLLDSGYIAEMEVVLQDVFKNSEEDLGNYRLWACYAAHAYALYTKGDLEGCFKFQKKAYAKSKAVGWFHHRGPFNFEYMDALEEAGMIHPEMNYESELERVANWPDFYMQGVGMRYRALRLLKQGGPTEQALYYLEQSSSVLSGVGADLELARTKIELARLYLRGSENELSRKLLKEAYKVLSGVNEELFPYELRPYLDGESDHDRIIRVLTDFGNAVGTVRDRKKLLEKIIRLLTRLTLAGRGGFFIAGQDGKPELVASRNLDKTMVESSLFRSSYELILNAFNADLPTNRANKIDDRSDARSGDRMGWALCRPVVLQDQILGVIYLDNTLVDLSPPETELAFLEVILNHVAVALDNAQAYEEIIHLKERLEDENRFYRIEMESSANLVSIMGKSQGIQRVLSQIRQVAPTNTTVLVYGETGVGKELVARAIHNSSSRRGGPFISVNVASLEFGVISSELFGHEKGSFTGAMRTRRGRFELADGGTLFLDDIDNLPLEIQAKILRILQEKEFQRVGGDKTIYSDFRLIAATNQNLEELIRKDQFRSDLYYRLNVFPIHVIPLRDRLDDIPLLAAFFMEKYAAKLGKKILGISKKNMQKLLAYPWPGNVRELEHIIERAVILSEHEHLLVPDLVSGGGHPSTQDQLLPFREMEKIHILESLRRCNWRVSGKGGAAELLDLRPTTLYSKMKKLGISKNLSYE</sequence>
<keyword evidence="4" id="KW-0238">DNA-binding</keyword>
<evidence type="ECO:0000313" key="9">
    <source>
        <dbReference type="EMBL" id="AFM28082.1"/>
    </source>
</evidence>
<dbReference type="PANTHER" id="PTHR32071">
    <property type="entry name" value="TRANSCRIPTIONAL REGULATORY PROTEIN"/>
    <property type="match status" value="1"/>
</dbReference>
<dbReference type="GO" id="GO:0005524">
    <property type="term" value="F:ATP binding"/>
    <property type="evidence" value="ECO:0007669"/>
    <property type="project" value="UniProtKB-KW"/>
</dbReference>
<evidence type="ECO:0000259" key="8">
    <source>
        <dbReference type="PROSITE" id="PS50045"/>
    </source>
</evidence>
<dbReference type="Gene3D" id="1.10.10.60">
    <property type="entry name" value="Homeodomain-like"/>
    <property type="match status" value="1"/>
</dbReference>
<dbReference type="SMART" id="SM00065">
    <property type="entry name" value="GAF"/>
    <property type="match status" value="1"/>
</dbReference>
<dbReference type="Proteomes" id="UP000006055">
    <property type="component" value="Chromosome"/>
</dbReference>
<dbReference type="Pfam" id="PF01590">
    <property type="entry name" value="GAF"/>
    <property type="match status" value="1"/>
</dbReference>
<dbReference type="Pfam" id="PF02954">
    <property type="entry name" value="HTH_8"/>
    <property type="match status" value="1"/>
</dbReference>
<dbReference type="STRING" id="706587.Desti_5500"/>
<protein>
    <submittedName>
        <fullName evidence="9">Transcriptional regulator containing GAF, AAA-type ATPase, and DNA binding domains</fullName>
    </submittedName>
</protein>
<dbReference type="PROSITE" id="PS00688">
    <property type="entry name" value="SIGMA54_INTERACT_3"/>
    <property type="match status" value="1"/>
</dbReference>
<dbReference type="Gene3D" id="3.30.450.40">
    <property type="match status" value="1"/>
</dbReference>
<reference evidence="10" key="1">
    <citation type="submission" date="2012-06" db="EMBL/GenBank/DDBJ databases">
        <title>Complete sequence of chromosome of Desulfomonile tiedjei DSM 6799.</title>
        <authorList>
            <person name="Lucas S."/>
            <person name="Copeland A."/>
            <person name="Lapidus A."/>
            <person name="Glavina del Rio T."/>
            <person name="Dalin E."/>
            <person name="Tice H."/>
            <person name="Bruce D."/>
            <person name="Goodwin L."/>
            <person name="Pitluck S."/>
            <person name="Peters L."/>
            <person name="Ovchinnikova G."/>
            <person name="Zeytun A."/>
            <person name="Lu M."/>
            <person name="Kyrpides N."/>
            <person name="Mavromatis K."/>
            <person name="Ivanova N."/>
            <person name="Brettin T."/>
            <person name="Detter J.C."/>
            <person name="Han C."/>
            <person name="Larimer F."/>
            <person name="Land M."/>
            <person name="Hauser L."/>
            <person name="Markowitz V."/>
            <person name="Cheng J.-F."/>
            <person name="Hugenholtz P."/>
            <person name="Woyke T."/>
            <person name="Wu D."/>
            <person name="Spring S."/>
            <person name="Schroeder M."/>
            <person name="Brambilla E."/>
            <person name="Klenk H.-P."/>
            <person name="Eisen J.A."/>
        </authorList>
    </citation>
    <scope>NUCLEOTIDE SEQUENCE [LARGE SCALE GENOMIC DNA]</scope>
    <source>
        <strain evidence="10">ATCC 49306 / DSM 6799 / DCB-1</strain>
    </source>
</reference>
<dbReference type="FunFam" id="3.40.50.300:FF:000006">
    <property type="entry name" value="DNA-binding transcriptional regulator NtrC"/>
    <property type="match status" value="1"/>
</dbReference>
<dbReference type="Gene3D" id="3.40.50.300">
    <property type="entry name" value="P-loop containing nucleotide triphosphate hydrolases"/>
    <property type="match status" value="1"/>
</dbReference>
<dbReference type="InterPro" id="IPR025662">
    <property type="entry name" value="Sigma_54_int_dom_ATP-bd_1"/>
</dbReference>
<keyword evidence="7" id="KW-0175">Coiled coil</keyword>
<dbReference type="InterPro" id="IPR027417">
    <property type="entry name" value="P-loop_NTPase"/>
</dbReference>
<dbReference type="SUPFAM" id="SSF55781">
    <property type="entry name" value="GAF domain-like"/>
    <property type="match status" value="1"/>
</dbReference>